<dbReference type="Pfam" id="PF00072">
    <property type="entry name" value="Response_reg"/>
    <property type="match status" value="1"/>
</dbReference>
<evidence type="ECO:0000256" key="3">
    <source>
        <dbReference type="PROSITE-ProRule" id="PRU00169"/>
    </source>
</evidence>
<dbReference type="InterPro" id="IPR016032">
    <property type="entry name" value="Sig_transdc_resp-reg_C-effctor"/>
</dbReference>
<evidence type="ECO:0000256" key="2">
    <source>
        <dbReference type="ARBA" id="ARBA00023125"/>
    </source>
</evidence>
<dbReference type="SUPFAM" id="SSF52172">
    <property type="entry name" value="CheY-like"/>
    <property type="match status" value="1"/>
</dbReference>
<dbReference type="PANTHER" id="PTHR45566:SF1">
    <property type="entry name" value="HTH-TYPE TRANSCRIPTIONAL REGULATOR YHJB-RELATED"/>
    <property type="match status" value="1"/>
</dbReference>
<dbReference type="InterPro" id="IPR001789">
    <property type="entry name" value="Sig_transdc_resp-reg_receiver"/>
</dbReference>
<dbReference type="SMART" id="SM00421">
    <property type="entry name" value="HTH_LUXR"/>
    <property type="match status" value="1"/>
</dbReference>
<dbReference type="Gene3D" id="3.40.50.2300">
    <property type="match status" value="1"/>
</dbReference>
<dbReference type="PROSITE" id="PS50110">
    <property type="entry name" value="RESPONSE_REGULATORY"/>
    <property type="match status" value="1"/>
</dbReference>
<dbReference type="SMART" id="SM00448">
    <property type="entry name" value="REC"/>
    <property type="match status" value="1"/>
</dbReference>
<dbReference type="Proteomes" id="UP000185678">
    <property type="component" value="Unassembled WGS sequence"/>
</dbReference>
<sequence>MSMFSSPLSSEDSFVTLNSVLIAEDHPLFLEALTSVAGLLAEGVQCVTAEDCASMLAAIEGDDSFDLLLLDYFLPGSQGFGALMDVRAKAPGMPVVIVSSLNDADIIRQAAALGVAGFLSKSARREDMVAALKTVLAGGTCFPPEAMGAPRKTSRLEDDHGEPLTPRQMEVLQSMAQGKSNKEIARDLSISQETVKVHVSAILRRLGCSTRTQAVMVARDYLG</sequence>
<evidence type="ECO:0000259" key="5">
    <source>
        <dbReference type="PROSITE" id="PS50110"/>
    </source>
</evidence>
<evidence type="ECO:0000313" key="6">
    <source>
        <dbReference type="EMBL" id="SIT20249.1"/>
    </source>
</evidence>
<reference evidence="6 7" key="1">
    <citation type="submission" date="2017-01" db="EMBL/GenBank/DDBJ databases">
        <authorList>
            <person name="Mah S.A."/>
            <person name="Swanson W.J."/>
            <person name="Moy G.W."/>
            <person name="Vacquier V.D."/>
        </authorList>
    </citation>
    <scope>NUCLEOTIDE SEQUENCE [LARGE SCALE GENOMIC DNA]</scope>
    <source>
        <strain evidence="6 7">DSM 11589</strain>
    </source>
</reference>
<name>A0A1N7QBY5_9PROT</name>
<dbReference type="OrthoDB" id="9805444at2"/>
<evidence type="ECO:0000313" key="7">
    <source>
        <dbReference type="Proteomes" id="UP000185678"/>
    </source>
</evidence>
<dbReference type="InterPro" id="IPR011006">
    <property type="entry name" value="CheY-like_superfamily"/>
</dbReference>
<dbReference type="PRINTS" id="PR00038">
    <property type="entry name" value="HTHLUXR"/>
</dbReference>
<dbReference type="PANTHER" id="PTHR45566">
    <property type="entry name" value="HTH-TYPE TRANSCRIPTIONAL REGULATOR YHJB-RELATED"/>
    <property type="match status" value="1"/>
</dbReference>
<feature type="domain" description="HTH luxR-type" evidence="4">
    <location>
        <begin position="157"/>
        <end position="222"/>
    </location>
</feature>
<dbReference type="InterPro" id="IPR036388">
    <property type="entry name" value="WH-like_DNA-bd_sf"/>
</dbReference>
<dbReference type="PROSITE" id="PS00622">
    <property type="entry name" value="HTH_LUXR_1"/>
    <property type="match status" value="1"/>
</dbReference>
<dbReference type="STRING" id="80876.SAMN05421779_1148"/>
<protein>
    <submittedName>
        <fullName evidence="6">Two component transcriptional regulator, LuxR family</fullName>
    </submittedName>
</protein>
<dbReference type="GO" id="GO:0000160">
    <property type="term" value="P:phosphorelay signal transduction system"/>
    <property type="evidence" value="ECO:0007669"/>
    <property type="project" value="InterPro"/>
</dbReference>
<feature type="domain" description="Response regulatory" evidence="5">
    <location>
        <begin position="19"/>
        <end position="136"/>
    </location>
</feature>
<accession>A0A1N7QBY5</accession>
<keyword evidence="1 3" id="KW-0597">Phosphoprotein</keyword>
<evidence type="ECO:0000259" key="4">
    <source>
        <dbReference type="PROSITE" id="PS50043"/>
    </source>
</evidence>
<dbReference type="GO" id="GO:0003677">
    <property type="term" value="F:DNA binding"/>
    <property type="evidence" value="ECO:0007669"/>
    <property type="project" value="UniProtKB-KW"/>
</dbReference>
<dbReference type="PROSITE" id="PS50043">
    <property type="entry name" value="HTH_LUXR_2"/>
    <property type="match status" value="1"/>
</dbReference>
<dbReference type="Pfam" id="PF00196">
    <property type="entry name" value="GerE"/>
    <property type="match status" value="1"/>
</dbReference>
<keyword evidence="2" id="KW-0238">DNA-binding</keyword>
<evidence type="ECO:0000256" key="1">
    <source>
        <dbReference type="ARBA" id="ARBA00022553"/>
    </source>
</evidence>
<dbReference type="CDD" id="cd17535">
    <property type="entry name" value="REC_NarL-like"/>
    <property type="match status" value="1"/>
</dbReference>
<feature type="modified residue" description="4-aspartylphosphate" evidence="3">
    <location>
        <position position="71"/>
    </location>
</feature>
<dbReference type="GO" id="GO:0006355">
    <property type="term" value="P:regulation of DNA-templated transcription"/>
    <property type="evidence" value="ECO:0007669"/>
    <property type="project" value="InterPro"/>
</dbReference>
<gene>
    <name evidence="6" type="ORF">SAMN05421779_1148</name>
</gene>
<keyword evidence="7" id="KW-1185">Reference proteome</keyword>
<dbReference type="SUPFAM" id="SSF46894">
    <property type="entry name" value="C-terminal effector domain of the bipartite response regulators"/>
    <property type="match status" value="1"/>
</dbReference>
<dbReference type="Gene3D" id="1.10.10.10">
    <property type="entry name" value="Winged helix-like DNA-binding domain superfamily/Winged helix DNA-binding domain"/>
    <property type="match status" value="1"/>
</dbReference>
<dbReference type="AlphaFoldDB" id="A0A1N7QBY5"/>
<dbReference type="InterPro" id="IPR058245">
    <property type="entry name" value="NreC/VraR/RcsB-like_REC"/>
</dbReference>
<dbReference type="EMBL" id="FTOA01000014">
    <property type="protein sequence ID" value="SIT20249.1"/>
    <property type="molecule type" value="Genomic_DNA"/>
</dbReference>
<dbReference type="InterPro" id="IPR051015">
    <property type="entry name" value="EvgA-like"/>
</dbReference>
<organism evidence="6 7">
    <name type="scientific">Insolitispirillum peregrinum</name>
    <dbReference type="NCBI Taxonomy" id="80876"/>
    <lineage>
        <taxon>Bacteria</taxon>
        <taxon>Pseudomonadati</taxon>
        <taxon>Pseudomonadota</taxon>
        <taxon>Alphaproteobacteria</taxon>
        <taxon>Rhodospirillales</taxon>
        <taxon>Novispirillaceae</taxon>
        <taxon>Insolitispirillum</taxon>
    </lineage>
</organism>
<dbReference type="InterPro" id="IPR000792">
    <property type="entry name" value="Tscrpt_reg_LuxR_C"/>
</dbReference>
<proteinExistence type="predicted"/>
<dbReference type="CDD" id="cd06170">
    <property type="entry name" value="LuxR_C_like"/>
    <property type="match status" value="1"/>
</dbReference>